<dbReference type="EMBL" id="KN834777">
    <property type="protein sequence ID" value="KIK60021.1"/>
    <property type="molecule type" value="Genomic_DNA"/>
</dbReference>
<dbReference type="Proteomes" id="UP000053593">
    <property type="component" value="Unassembled WGS sequence"/>
</dbReference>
<proteinExistence type="predicted"/>
<protein>
    <submittedName>
        <fullName evidence="2">Unplaced genomic scaffold GYMLUscaffold_29, whole genome shotgun sequence</fullName>
    </submittedName>
</protein>
<dbReference type="HOGENOM" id="CLU_2236888_0_0_1"/>
<keyword evidence="1" id="KW-0812">Transmembrane</keyword>
<evidence type="ECO:0000313" key="2">
    <source>
        <dbReference type="EMBL" id="KIK60021.1"/>
    </source>
</evidence>
<evidence type="ECO:0000313" key="3">
    <source>
        <dbReference type="Proteomes" id="UP000053593"/>
    </source>
</evidence>
<sequence>MRHDSELIGGGIIKMIMRDGKYSQLNPKFANVSSGLGTMYFGIIAIINSINMVLWEVGSSLTRGMFSYVTAVVSSVMMSHLMFNLRERDSSRIWLVQTESTISEH</sequence>
<dbReference type="AlphaFoldDB" id="A0A0D0BWQ5"/>
<name>A0A0D0BWQ5_9AGAR</name>
<keyword evidence="1" id="KW-1133">Transmembrane helix</keyword>
<reference evidence="2 3" key="1">
    <citation type="submission" date="2014-04" db="EMBL/GenBank/DDBJ databases">
        <title>Evolutionary Origins and Diversification of the Mycorrhizal Mutualists.</title>
        <authorList>
            <consortium name="DOE Joint Genome Institute"/>
            <consortium name="Mycorrhizal Genomics Consortium"/>
            <person name="Kohler A."/>
            <person name="Kuo A."/>
            <person name="Nagy L.G."/>
            <person name="Floudas D."/>
            <person name="Copeland A."/>
            <person name="Barry K.W."/>
            <person name="Cichocki N."/>
            <person name="Veneault-Fourrey C."/>
            <person name="LaButti K."/>
            <person name="Lindquist E.A."/>
            <person name="Lipzen A."/>
            <person name="Lundell T."/>
            <person name="Morin E."/>
            <person name="Murat C."/>
            <person name="Riley R."/>
            <person name="Ohm R."/>
            <person name="Sun H."/>
            <person name="Tunlid A."/>
            <person name="Henrissat B."/>
            <person name="Grigoriev I.V."/>
            <person name="Hibbett D.S."/>
            <person name="Martin F."/>
        </authorList>
    </citation>
    <scope>NUCLEOTIDE SEQUENCE [LARGE SCALE GENOMIC DNA]</scope>
    <source>
        <strain evidence="2 3">FD-317 M1</strain>
    </source>
</reference>
<evidence type="ECO:0000256" key="1">
    <source>
        <dbReference type="SAM" id="Phobius"/>
    </source>
</evidence>
<keyword evidence="3" id="KW-1185">Reference proteome</keyword>
<organism evidence="2 3">
    <name type="scientific">Collybiopsis luxurians FD-317 M1</name>
    <dbReference type="NCBI Taxonomy" id="944289"/>
    <lineage>
        <taxon>Eukaryota</taxon>
        <taxon>Fungi</taxon>
        <taxon>Dikarya</taxon>
        <taxon>Basidiomycota</taxon>
        <taxon>Agaricomycotina</taxon>
        <taxon>Agaricomycetes</taxon>
        <taxon>Agaricomycetidae</taxon>
        <taxon>Agaricales</taxon>
        <taxon>Marasmiineae</taxon>
        <taxon>Omphalotaceae</taxon>
        <taxon>Collybiopsis</taxon>
        <taxon>Collybiopsis luxurians</taxon>
    </lineage>
</organism>
<feature type="transmembrane region" description="Helical" evidence="1">
    <location>
        <begin position="65"/>
        <end position="83"/>
    </location>
</feature>
<keyword evidence="1" id="KW-0472">Membrane</keyword>
<feature type="transmembrane region" description="Helical" evidence="1">
    <location>
        <begin position="29"/>
        <end position="53"/>
    </location>
</feature>
<gene>
    <name evidence="2" type="ORF">GYMLUDRAFT_244804</name>
</gene>
<accession>A0A0D0BWQ5</accession>